<dbReference type="Proteomes" id="UP001152747">
    <property type="component" value="Unassembled WGS sequence"/>
</dbReference>
<dbReference type="GO" id="GO:0097363">
    <property type="term" value="F:protein O-acetylglucosaminyltransferase activity"/>
    <property type="evidence" value="ECO:0007669"/>
    <property type="project" value="TreeGrafter"/>
</dbReference>
<dbReference type="EMBL" id="CANHGI010000005">
    <property type="protein sequence ID" value="CAI5451771.1"/>
    <property type="molecule type" value="Genomic_DNA"/>
</dbReference>
<dbReference type="AlphaFoldDB" id="A0A9P1IW20"/>
<evidence type="ECO:0000313" key="3">
    <source>
        <dbReference type="EMBL" id="CAI5451771.1"/>
    </source>
</evidence>
<keyword evidence="2" id="KW-0732">Signal</keyword>
<dbReference type="PANTHER" id="PTHR20961">
    <property type="entry name" value="GLYCOSYLTRANSFERASE"/>
    <property type="match status" value="1"/>
</dbReference>
<dbReference type="GO" id="GO:0005788">
    <property type="term" value="C:endoplasmic reticulum lumen"/>
    <property type="evidence" value="ECO:0007669"/>
    <property type="project" value="TreeGrafter"/>
</dbReference>
<dbReference type="OrthoDB" id="529273at2759"/>
<evidence type="ECO:0000256" key="1">
    <source>
        <dbReference type="ARBA" id="ARBA00022824"/>
    </source>
</evidence>
<proteinExistence type="predicted"/>
<dbReference type="PANTHER" id="PTHR20961:SF148">
    <property type="entry name" value="EGF DOMAIN-SPECIFIC O-LINKED N-ACETYLGLUCOSAMINE TRANSFERASE"/>
    <property type="match status" value="1"/>
</dbReference>
<keyword evidence="4" id="KW-1185">Reference proteome</keyword>
<keyword evidence="1" id="KW-0256">Endoplasmic reticulum</keyword>
<dbReference type="InterPro" id="IPR007657">
    <property type="entry name" value="Glycosyltransferase_61"/>
</dbReference>
<feature type="chain" id="PRO_5040455193" evidence="2">
    <location>
        <begin position="19"/>
        <end position="309"/>
    </location>
</feature>
<name>A0A9P1IW20_9PELO</name>
<sequence length="309" mass="35456">MCCIFAVLLLFPIFNVNSIGTNYSCSLESGEIFNDQADFGYLAPRLPIHKICQGNSELVCSDELTFCTGKNIFFDFSNLKISQKSARYRDDVIGPGNVGGFCNESFDKNLLDGNLNYPGYLTSWSDELKHFVSVENAMENCDVIFEKPTILMKLDAANNMYHHFCDFINLYASLHINQSFSQDGNVIWWDTHPEGYLDQMFGITWKAFSNNTPIELKSLDQKKVCFKNVMLPLLARQRDGLFYNSPIVPECSKSELFSNFSDFILDRLLIPKHQAELEKVRIVILSRSTSYRRILNIREVSFSKILFKK</sequence>
<organism evidence="3 4">
    <name type="scientific">Caenorhabditis angaria</name>
    <dbReference type="NCBI Taxonomy" id="860376"/>
    <lineage>
        <taxon>Eukaryota</taxon>
        <taxon>Metazoa</taxon>
        <taxon>Ecdysozoa</taxon>
        <taxon>Nematoda</taxon>
        <taxon>Chromadorea</taxon>
        <taxon>Rhabditida</taxon>
        <taxon>Rhabditina</taxon>
        <taxon>Rhabditomorpha</taxon>
        <taxon>Rhabditoidea</taxon>
        <taxon>Rhabditidae</taxon>
        <taxon>Peloderinae</taxon>
        <taxon>Caenorhabditis</taxon>
    </lineage>
</organism>
<accession>A0A9P1IW20</accession>
<protein>
    <submittedName>
        <fullName evidence="3">Uncharacterized protein</fullName>
    </submittedName>
</protein>
<evidence type="ECO:0000256" key="2">
    <source>
        <dbReference type="SAM" id="SignalP"/>
    </source>
</evidence>
<comment type="caution">
    <text evidence="3">The sequence shown here is derived from an EMBL/GenBank/DDBJ whole genome shotgun (WGS) entry which is preliminary data.</text>
</comment>
<gene>
    <name evidence="3" type="ORF">CAMP_LOCUS14408</name>
</gene>
<reference evidence="3" key="1">
    <citation type="submission" date="2022-11" db="EMBL/GenBank/DDBJ databases">
        <authorList>
            <person name="Kikuchi T."/>
        </authorList>
    </citation>
    <scope>NUCLEOTIDE SEQUENCE</scope>
    <source>
        <strain evidence="3">PS1010</strain>
    </source>
</reference>
<evidence type="ECO:0000313" key="4">
    <source>
        <dbReference type="Proteomes" id="UP001152747"/>
    </source>
</evidence>
<feature type="signal peptide" evidence="2">
    <location>
        <begin position="1"/>
        <end position="18"/>
    </location>
</feature>